<evidence type="ECO:0000313" key="7">
    <source>
        <dbReference type="EMBL" id="KGQ36617.1"/>
    </source>
</evidence>
<dbReference type="SUPFAM" id="SSF53850">
    <property type="entry name" value="Periplasmic binding protein-like II"/>
    <property type="match status" value="1"/>
</dbReference>
<comment type="similarity">
    <text evidence="2">Belongs to the bacterial solute-binding protein 5 family.</text>
</comment>
<dbReference type="CDD" id="cd08504">
    <property type="entry name" value="PBP2_OppA"/>
    <property type="match status" value="1"/>
</dbReference>
<dbReference type="Pfam" id="PF00496">
    <property type="entry name" value="SBP_bac_5"/>
    <property type="match status" value="1"/>
</dbReference>
<dbReference type="InterPro" id="IPR030678">
    <property type="entry name" value="Peptide/Ni-bd"/>
</dbReference>
<proteinExistence type="inferred from homology"/>
<evidence type="ECO:0000313" key="8">
    <source>
        <dbReference type="Proteomes" id="UP000030539"/>
    </source>
</evidence>
<dbReference type="PIRSF" id="PIRSF002741">
    <property type="entry name" value="MppA"/>
    <property type="match status" value="1"/>
</dbReference>
<evidence type="ECO:0000256" key="5">
    <source>
        <dbReference type="SAM" id="SignalP"/>
    </source>
</evidence>
<dbReference type="Proteomes" id="UP000030539">
    <property type="component" value="Unassembled WGS sequence"/>
</dbReference>
<dbReference type="GO" id="GO:0043190">
    <property type="term" value="C:ATP-binding cassette (ABC) transporter complex"/>
    <property type="evidence" value="ECO:0007669"/>
    <property type="project" value="InterPro"/>
</dbReference>
<protein>
    <recommendedName>
        <fullName evidence="6">Solute-binding protein family 5 domain-containing protein</fullName>
    </recommendedName>
</protein>
<dbReference type="GO" id="GO:0030288">
    <property type="term" value="C:outer membrane-bounded periplasmic space"/>
    <property type="evidence" value="ECO:0007669"/>
    <property type="project" value="TreeGrafter"/>
</dbReference>
<comment type="caution">
    <text evidence="7">The sequence shown here is derived from an EMBL/GenBank/DDBJ whole genome shotgun (WGS) entry which is preliminary data.</text>
</comment>
<dbReference type="GO" id="GO:1904680">
    <property type="term" value="F:peptide transmembrane transporter activity"/>
    <property type="evidence" value="ECO:0007669"/>
    <property type="project" value="TreeGrafter"/>
</dbReference>
<dbReference type="PANTHER" id="PTHR30290:SF10">
    <property type="entry name" value="PERIPLASMIC OLIGOPEPTIDE-BINDING PROTEIN-RELATED"/>
    <property type="match status" value="1"/>
</dbReference>
<dbReference type="FunFam" id="3.90.76.10:FF:000001">
    <property type="entry name" value="Oligopeptide ABC transporter substrate-binding protein"/>
    <property type="match status" value="1"/>
</dbReference>
<comment type="subcellular location">
    <subcellularLocation>
        <location evidence="1">Cell envelope</location>
    </subcellularLocation>
</comment>
<dbReference type="STRING" id="155515.JP36_09215"/>
<reference evidence="7 8" key="1">
    <citation type="submission" date="2014-08" db="EMBL/GenBank/DDBJ databases">
        <title>Chaperone-usher fimbriae in a diverse selection of Gallibacterium genomes.</title>
        <authorList>
            <person name="Kudirkiene E."/>
            <person name="Bager R.J."/>
            <person name="Johnson T.J."/>
            <person name="Bojesen A.M."/>
        </authorList>
    </citation>
    <scope>NUCLEOTIDE SEQUENCE [LARGE SCALE GENOMIC DNA]</scope>
    <source>
        <strain evidence="7 8">CCM5974</strain>
    </source>
</reference>
<evidence type="ECO:0000256" key="1">
    <source>
        <dbReference type="ARBA" id="ARBA00004196"/>
    </source>
</evidence>
<organism evidence="7 8">
    <name type="scientific">Gallibacterium genomosp. 1</name>
    <dbReference type="NCBI Taxonomy" id="155515"/>
    <lineage>
        <taxon>Bacteria</taxon>
        <taxon>Pseudomonadati</taxon>
        <taxon>Pseudomonadota</taxon>
        <taxon>Gammaproteobacteria</taxon>
        <taxon>Pasteurellales</taxon>
        <taxon>Pasteurellaceae</taxon>
        <taxon>Gallibacterium</taxon>
    </lineage>
</organism>
<keyword evidence="3" id="KW-0813">Transport</keyword>
<dbReference type="Gene3D" id="3.40.190.10">
    <property type="entry name" value="Periplasmic binding protein-like II"/>
    <property type="match status" value="1"/>
</dbReference>
<dbReference type="PROSITE" id="PS51257">
    <property type="entry name" value="PROKAR_LIPOPROTEIN"/>
    <property type="match status" value="1"/>
</dbReference>
<dbReference type="EMBL" id="JPXX01000025">
    <property type="protein sequence ID" value="KGQ36617.1"/>
    <property type="molecule type" value="Genomic_DNA"/>
</dbReference>
<dbReference type="Gene3D" id="3.10.105.10">
    <property type="entry name" value="Dipeptide-binding Protein, Domain 3"/>
    <property type="match status" value="1"/>
</dbReference>
<dbReference type="GO" id="GO:0015833">
    <property type="term" value="P:peptide transport"/>
    <property type="evidence" value="ECO:0007669"/>
    <property type="project" value="TreeGrafter"/>
</dbReference>
<evidence type="ECO:0000259" key="6">
    <source>
        <dbReference type="Pfam" id="PF00496"/>
    </source>
</evidence>
<accession>A0A0A2Y0H1</accession>
<dbReference type="PANTHER" id="PTHR30290">
    <property type="entry name" value="PERIPLASMIC BINDING COMPONENT OF ABC TRANSPORTER"/>
    <property type="match status" value="1"/>
</dbReference>
<dbReference type="AlphaFoldDB" id="A0A0A2Y0H1"/>
<feature type="chain" id="PRO_5002007810" description="Solute-binding protein family 5 domain-containing protein" evidence="5">
    <location>
        <begin position="21"/>
        <end position="497"/>
    </location>
</feature>
<name>A0A0A2Y0H1_9PAST</name>
<dbReference type="Gene3D" id="3.90.76.10">
    <property type="entry name" value="Dipeptide-binding Protein, Domain 1"/>
    <property type="match status" value="1"/>
</dbReference>
<evidence type="ECO:0000256" key="4">
    <source>
        <dbReference type="ARBA" id="ARBA00022729"/>
    </source>
</evidence>
<feature type="signal peptide" evidence="5">
    <location>
        <begin position="1"/>
        <end position="20"/>
    </location>
</feature>
<dbReference type="InterPro" id="IPR039424">
    <property type="entry name" value="SBP_5"/>
</dbReference>
<evidence type="ECO:0000256" key="2">
    <source>
        <dbReference type="ARBA" id="ARBA00005695"/>
    </source>
</evidence>
<dbReference type="InterPro" id="IPR000914">
    <property type="entry name" value="SBP_5_dom"/>
</dbReference>
<sequence>MWHKFLSKKSFIICALLAIASCDQQPSSQTTTAITENKTPSRQTLIRGGEFSHFQLNPQQVTDLQNSAIIYDLYEGLVSYDLHGNIIPAIAQSWQTKDNKVWLFSLRNDAKWSDGSSVTATDFVKSWQNLFIENSPSAQYLAFIATKNAKAILQKQAEPTTLGVTALDEHHLQIELDKANANFPLMLAHISLLPIKNSLYNGAYTLNNIDENKVILTRNPFYWQKLHVSFQKVEYWRTNLMSKEIDLRLNTNNDTQQTVPKLCSYYYELNPNHHTLKNSAVRQALVSLISSKSAINGVNINGKASTNLLPSSMLLSAYFNSAPPEQLLQQAGITIQHPLQLSLIVDNNSTNIAIAQNLIRQFSQSDLIRASIQAKTQQEWSLLHSQQQFQLIRSGWCADYNDISAFLNNFHSRSPDNLMRYHNEKVDQWLEQAMLETANEKRQQIYQQVLDTLTTDAIILPIYHYYLPIKISADLTGYDLNNPTQIFYSKDLYRSVQ</sequence>
<dbReference type="eggNOG" id="COG4166">
    <property type="taxonomic scope" value="Bacteria"/>
</dbReference>
<feature type="domain" description="Solute-binding protein family 5" evidence="6">
    <location>
        <begin position="86"/>
        <end position="414"/>
    </location>
</feature>
<gene>
    <name evidence="7" type="ORF">JP36_09215</name>
</gene>
<keyword evidence="4 5" id="KW-0732">Signal</keyword>
<evidence type="ECO:0000256" key="3">
    <source>
        <dbReference type="ARBA" id="ARBA00022448"/>
    </source>
</evidence>